<dbReference type="OrthoDB" id="8183961at2759"/>
<keyword evidence="5" id="KW-1133">Transmembrane helix</keyword>
<evidence type="ECO:0000256" key="5">
    <source>
        <dbReference type="SAM" id="Phobius"/>
    </source>
</evidence>
<dbReference type="InterPro" id="IPR029058">
    <property type="entry name" value="AB_hydrolase_fold"/>
</dbReference>
<comment type="similarity">
    <text evidence="2 4">Belongs to the AB hydrolase superfamily. Lipase family.</text>
</comment>
<evidence type="ECO:0000256" key="3">
    <source>
        <dbReference type="ARBA" id="ARBA00022525"/>
    </source>
</evidence>
<organism evidence="7 8">
    <name type="scientific">Phyllotreta striolata</name>
    <name type="common">Striped flea beetle</name>
    <name type="synonym">Crioceris striolata</name>
    <dbReference type="NCBI Taxonomy" id="444603"/>
    <lineage>
        <taxon>Eukaryota</taxon>
        <taxon>Metazoa</taxon>
        <taxon>Ecdysozoa</taxon>
        <taxon>Arthropoda</taxon>
        <taxon>Hexapoda</taxon>
        <taxon>Insecta</taxon>
        <taxon>Pterygota</taxon>
        <taxon>Neoptera</taxon>
        <taxon>Endopterygota</taxon>
        <taxon>Coleoptera</taxon>
        <taxon>Polyphaga</taxon>
        <taxon>Cucujiformia</taxon>
        <taxon>Chrysomeloidea</taxon>
        <taxon>Chrysomelidae</taxon>
        <taxon>Galerucinae</taxon>
        <taxon>Alticini</taxon>
        <taxon>Phyllotreta</taxon>
    </lineage>
</organism>
<evidence type="ECO:0000313" key="7">
    <source>
        <dbReference type="EMBL" id="CAG9860588.1"/>
    </source>
</evidence>
<dbReference type="PANTHER" id="PTHR11610:SF36">
    <property type="entry name" value="LIPASE MEMBER H-A-LIKE PROTEIN"/>
    <property type="match status" value="1"/>
</dbReference>
<dbReference type="PANTHER" id="PTHR11610">
    <property type="entry name" value="LIPASE"/>
    <property type="match status" value="1"/>
</dbReference>
<evidence type="ECO:0000259" key="6">
    <source>
        <dbReference type="Pfam" id="PF00151"/>
    </source>
</evidence>
<gene>
    <name evidence="7" type="ORF">PHYEVI_LOCUS6938</name>
</gene>
<dbReference type="InterPro" id="IPR000734">
    <property type="entry name" value="TAG_lipase"/>
</dbReference>
<keyword evidence="5" id="KW-0812">Transmembrane</keyword>
<proteinExistence type="inferred from homology"/>
<keyword evidence="5" id="KW-0472">Membrane</keyword>
<dbReference type="Pfam" id="PF00151">
    <property type="entry name" value="Lipase"/>
    <property type="match status" value="1"/>
</dbReference>
<dbReference type="GO" id="GO:0017171">
    <property type="term" value="F:serine hydrolase activity"/>
    <property type="evidence" value="ECO:0007669"/>
    <property type="project" value="TreeGrafter"/>
</dbReference>
<dbReference type="GO" id="GO:0016298">
    <property type="term" value="F:lipase activity"/>
    <property type="evidence" value="ECO:0007669"/>
    <property type="project" value="InterPro"/>
</dbReference>
<evidence type="ECO:0000256" key="2">
    <source>
        <dbReference type="ARBA" id="ARBA00010701"/>
    </source>
</evidence>
<reference evidence="7" key="1">
    <citation type="submission" date="2022-01" db="EMBL/GenBank/DDBJ databases">
        <authorList>
            <person name="King R."/>
        </authorList>
    </citation>
    <scope>NUCLEOTIDE SEQUENCE</scope>
</reference>
<feature type="transmembrane region" description="Helical" evidence="5">
    <location>
        <begin position="7"/>
        <end position="25"/>
    </location>
</feature>
<comment type="subcellular location">
    <subcellularLocation>
        <location evidence="1">Secreted</location>
    </subcellularLocation>
</comment>
<dbReference type="GO" id="GO:0016042">
    <property type="term" value="P:lipid catabolic process"/>
    <property type="evidence" value="ECO:0007669"/>
    <property type="project" value="TreeGrafter"/>
</dbReference>
<dbReference type="EMBL" id="OU900096">
    <property type="protein sequence ID" value="CAG9860588.1"/>
    <property type="molecule type" value="Genomic_DNA"/>
</dbReference>
<protein>
    <recommendedName>
        <fullName evidence="6">Lipase domain-containing protein</fullName>
    </recommendedName>
</protein>
<feature type="domain" description="Lipase" evidence="6">
    <location>
        <begin position="52"/>
        <end position="288"/>
    </location>
</feature>
<keyword evidence="3" id="KW-0964">Secreted</keyword>
<dbReference type="GO" id="GO:0005615">
    <property type="term" value="C:extracellular space"/>
    <property type="evidence" value="ECO:0007669"/>
    <property type="project" value="TreeGrafter"/>
</dbReference>
<dbReference type="InterPro" id="IPR013818">
    <property type="entry name" value="Lipase"/>
</dbReference>
<dbReference type="AlphaFoldDB" id="A0A9N9XSS7"/>
<dbReference type="Proteomes" id="UP001153712">
    <property type="component" value="Chromosome 3"/>
</dbReference>
<name>A0A9N9XSS7_PHYSR</name>
<dbReference type="Gene3D" id="3.40.50.1820">
    <property type="entry name" value="alpha/beta hydrolase"/>
    <property type="match status" value="1"/>
</dbReference>
<evidence type="ECO:0000313" key="8">
    <source>
        <dbReference type="Proteomes" id="UP001153712"/>
    </source>
</evidence>
<dbReference type="SUPFAM" id="SSF53474">
    <property type="entry name" value="alpha/beta-Hydrolases"/>
    <property type="match status" value="1"/>
</dbReference>
<sequence>MQFCSEIMQIIHWCLLSLIVIGVYFKGSYGGIWNIWDLSYWRCVLKKYYQCPDNDIRYYMYTPHTGTKRIIIDVRNRYSLEYSNFDPDKKNVLIIHGFNGTESRSPITILRNAFLSTKKYNIFTVDWSPITHFPCYVSALSNTRIVGQCAAKLYSFIMNNGGIATETTCIGHSLGAHICGMISNHLTKKQHKIVGLDPARPLINEFANPTFRLTQDDAYQVQVIHTNAGFLGEINQVGHVDFCVNGGRFQPSCYGHRLRRARCSHFQSACYYAQTVKFGNSIMGRPCTAKCPKTTSNWGLLPGKPIPMGEQTPFGIRGTYCVQTDTKRDCPFFQ</sequence>
<accession>A0A9N9XSS7</accession>
<evidence type="ECO:0000256" key="4">
    <source>
        <dbReference type="RuleBase" id="RU004262"/>
    </source>
</evidence>
<keyword evidence="8" id="KW-1185">Reference proteome</keyword>
<evidence type="ECO:0000256" key="1">
    <source>
        <dbReference type="ARBA" id="ARBA00004613"/>
    </source>
</evidence>